<gene>
    <name evidence="3" type="ORF">EZV62_010508</name>
</gene>
<dbReference type="InterPro" id="IPR040256">
    <property type="entry name" value="At4g02000-like"/>
</dbReference>
<reference evidence="4" key="1">
    <citation type="journal article" date="2019" name="Gigascience">
        <title>De novo genome assembly of the endangered Acer yangbiense, a plant species with extremely small populations endemic to Yunnan Province, China.</title>
        <authorList>
            <person name="Yang J."/>
            <person name="Wariss H.M."/>
            <person name="Tao L."/>
            <person name="Zhang R."/>
            <person name="Yun Q."/>
            <person name="Hollingsworth P."/>
            <person name="Dao Z."/>
            <person name="Luo G."/>
            <person name="Guo H."/>
            <person name="Ma Y."/>
            <person name="Sun W."/>
        </authorList>
    </citation>
    <scope>NUCLEOTIDE SEQUENCE [LARGE SCALE GENOMIC DNA]</scope>
    <source>
        <strain evidence="4">cv. Malutang</strain>
    </source>
</reference>
<dbReference type="Pfam" id="PF14111">
    <property type="entry name" value="DUF4283"/>
    <property type="match status" value="1"/>
</dbReference>
<feature type="region of interest" description="Disordered" evidence="1">
    <location>
        <begin position="265"/>
        <end position="284"/>
    </location>
</feature>
<feature type="compositionally biased region" description="Polar residues" evidence="1">
    <location>
        <begin position="267"/>
        <end position="279"/>
    </location>
</feature>
<evidence type="ECO:0000313" key="4">
    <source>
        <dbReference type="Proteomes" id="UP000323000"/>
    </source>
</evidence>
<accession>A0A5C7I347</accession>
<dbReference type="PANTHER" id="PTHR31286:SF167">
    <property type="entry name" value="OS09G0268800 PROTEIN"/>
    <property type="match status" value="1"/>
</dbReference>
<feature type="domain" description="DUF4283" evidence="2">
    <location>
        <begin position="36"/>
        <end position="110"/>
    </location>
</feature>
<dbReference type="EMBL" id="VAHF01000004">
    <property type="protein sequence ID" value="TXG63514.1"/>
    <property type="molecule type" value="Genomic_DNA"/>
</dbReference>
<dbReference type="AlphaFoldDB" id="A0A5C7I347"/>
<organism evidence="3 4">
    <name type="scientific">Acer yangbiense</name>
    <dbReference type="NCBI Taxonomy" id="1000413"/>
    <lineage>
        <taxon>Eukaryota</taxon>
        <taxon>Viridiplantae</taxon>
        <taxon>Streptophyta</taxon>
        <taxon>Embryophyta</taxon>
        <taxon>Tracheophyta</taxon>
        <taxon>Spermatophyta</taxon>
        <taxon>Magnoliopsida</taxon>
        <taxon>eudicotyledons</taxon>
        <taxon>Gunneridae</taxon>
        <taxon>Pentapetalae</taxon>
        <taxon>rosids</taxon>
        <taxon>malvids</taxon>
        <taxon>Sapindales</taxon>
        <taxon>Sapindaceae</taxon>
        <taxon>Hippocastanoideae</taxon>
        <taxon>Acereae</taxon>
        <taxon>Acer</taxon>
    </lineage>
</organism>
<comment type="caution">
    <text evidence="3">The sequence shown here is derived from an EMBL/GenBank/DDBJ whole genome shotgun (WGS) entry which is preliminary data.</text>
</comment>
<dbReference type="Proteomes" id="UP000323000">
    <property type="component" value="Chromosome 4"/>
</dbReference>
<dbReference type="OrthoDB" id="2219495at2759"/>
<evidence type="ECO:0000313" key="3">
    <source>
        <dbReference type="EMBL" id="TXG63514.1"/>
    </source>
</evidence>
<feature type="compositionally biased region" description="Polar residues" evidence="1">
    <location>
        <begin position="388"/>
        <end position="399"/>
    </location>
</feature>
<evidence type="ECO:0000259" key="2">
    <source>
        <dbReference type="Pfam" id="PF14111"/>
    </source>
</evidence>
<dbReference type="InterPro" id="IPR025558">
    <property type="entry name" value="DUF4283"/>
</dbReference>
<evidence type="ECO:0000256" key="1">
    <source>
        <dbReference type="SAM" id="MobiDB-lite"/>
    </source>
</evidence>
<dbReference type="PANTHER" id="PTHR31286">
    <property type="entry name" value="GLYCINE-RICH CELL WALL STRUCTURAL PROTEIN 1.8-LIKE"/>
    <property type="match status" value="1"/>
</dbReference>
<name>A0A5C7I347_9ROSI</name>
<keyword evidence="4" id="KW-1185">Reference proteome</keyword>
<protein>
    <recommendedName>
        <fullName evidence="2">DUF4283 domain-containing protein</fullName>
    </recommendedName>
</protein>
<proteinExistence type="predicted"/>
<sequence>MDPNEIAHLCESLSIQRKEEKLWGVKDQLKVEAGKKLELCLVGKLLSTKYVNRDAFRAVMPKIWRAQGLEIEVVQDNTVLFYFHNQEDRCRVLAGGPWSFDNSLLVMEKLNGLGEIGKVRFQRVEFWVQIHNAPLLCMTKELGEYLGKIIGDLVDIDVGSTGECFGKYLRVRVAIDISQPLKRFLRMDLAGDDSESLLLLRYEKLPNYCFCYGLVGHSYPMCKVRMIGGARAAGTNFDYGPWIRAINPLGNSKQFLGRRAVHEDSSTSRGSSYMNTGSHNKNKFGDLRRESETKEGQFLWDQGSSGKTDRNDTDMILEDEEVGKNQGNQVQQVLDSLLTGRGYLADGVADLGGNIEDEGQGNKGNVAESSSTGCGGSSKDVFEGLEKNSVSGGSTSTSIRNDRFEGNQITNVGPEKGLYKVAVALNSPKNLSEEAKVGSESFSG</sequence>
<feature type="region of interest" description="Disordered" evidence="1">
    <location>
        <begin position="355"/>
        <end position="411"/>
    </location>
</feature>